<dbReference type="Proteomes" id="UP000254258">
    <property type="component" value="Unassembled WGS sequence"/>
</dbReference>
<evidence type="ECO:0000256" key="7">
    <source>
        <dbReference type="HAMAP-Rule" id="MF_00672"/>
    </source>
</evidence>
<comment type="similarity">
    <text evidence="7">Belongs to the UPF0761 family.</text>
</comment>
<feature type="transmembrane region" description="Helical" evidence="7">
    <location>
        <begin position="32"/>
        <end position="55"/>
    </location>
</feature>
<dbReference type="InterPro" id="IPR017039">
    <property type="entry name" value="Virul_fac_BrkB"/>
</dbReference>
<reference evidence="8 9" key="1">
    <citation type="submission" date="2018-07" db="EMBL/GenBank/DDBJ databases">
        <title>Dyella monticola sp. nov. and Dyella psychrodurans sp. nov. isolated from monsoon evergreen broad-leaved forest soil of Dinghu Mountain, China.</title>
        <authorList>
            <person name="Gao Z."/>
            <person name="Qiu L."/>
        </authorList>
    </citation>
    <scope>NUCLEOTIDE SEQUENCE [LARGE SCALE GENOMIC DNA]</scope>
    <source>
        <strain evidence="8 9">4G-K06</strain>
    </source>
</reference>
<accession>A0A370X3W1</accession>
<dbReference type="EMBL" id="QRBE01000003">
    <property type="protein sequence ID" value="RDS83113.1"/>
    <property type="molecule type" value="Genomic_DNA"/>
</dbReference>
<name>A0A370X3W1_9GAMM</name>
<dbReference type="PANTHER" id="PTHR30213:SF0">
    <property type="entry name" value="UPF0761 MEMBRANE PROTEIN YIHY"/>
    <property type="match status" value="1"/>
</dbReference>
<keyword evidence="5 7" id="KW-1133">Transmembrane helix</keyword>
<comment type="caution">
    <text evidence="7">Lacks conserved residue(s) required for the propagation of feature annotation.</text>
</comment>
<dbReference type="RefSeq" id="WP_115495058.1">
    <property type="nucleotide sequence ID" value="NZ_QRBE01000003.1"/>
</dbReference>
<organism evidence="8 9">
    <name type="scientific">Dyella monticola</name>
    <dbReference type="NCBI Taxonomy" id="1927958"/>
    <lineage>
        <taxon>Bacteria</taxon>
        <taxon>Pseudomonadati</taxon>
        <taxon>Pseudomonadota</taxon>
        <taxon>Gammaproteobacteria</taxon>
        <taxon>Lysobacterales</taxon>
        <taxon>Rhodanobacteraceae</taxon>
        <taxon>Dyella</taxon>
    </lineage>
</organism>
<comment type="caution">
    <text evidence="8">The sequence shown here is derived from an EMBL/GenBank/DDBJ whole genome shotgun (WGS) entry which is preliminary data.</text>
</comment>
<evidence type="ECO:0000256" key="1">
    <source>
        <dbReference type="ARBA" id="ARBA00004651"/>
    </source>
</evidence>
<sequence length="429" mass="47918">MSLRLDRDRTLTLGRFLWRRFLDDKCFETAGALSYTTLVSLVPLTVAVLAMFAAFPMFEEARDTLINFVFSNFVPAAGETVQKALLDFASNARKLTGISILVMLFSAVSMMNSIEDRLNRIWQVRHHRPWGPRLLLYWAALTLGPILIVGGIAVTSYVAAVPMLRSAGAQLGVGQELLKAMPFVVTFLTLWLMYTTIPNRPVDKKHTAIGALLGALLFELARWGFTHYVRNAQNYQQIYGALAIIPLLLLWIYLSWVIVILCASVSASMSAFEYQKPCDVMPEGSEFLGLLVVLRHFVDAQREGRSIEPLSIRAAEPCLRSEAIAIYFDDLARAELIHRNENAGWSLVRSLDSTDLMHVYRHSGYRLPLNPIEQVAAAGIKLPQELLSTLTRLAHSLDATLGARLDKVYPLQSSLASPRQVSHTQESET</sequence>
<keyword evidence="9" id="KW-1185">Reference proteome</keyword>
<evidence type="ECO:0000256" key="6">
    <source>
        <dbReference type="ARBA" id="ARBA00023136"/>
    </source>
</evidence>
<keyword evidence="3" id="KW-0997">Cell inner membrane</keyword>
<dbReference type="InterPro" id="IPR023679">
    <property type="entry name" value="UPF0761_bac"/>
</dbReference>
<evidence type="ECO:0000313" key="8">
    <source>
        <dbReference type="EMBL" id="RDS83113.1"/>
    </source>
</evidence>
<dbReference type="HAMAP" id="MF_00672">
    <property type="entry name" value="UPF0761"/>
    <property type="match status" value="1"/>
</dbReference>
<proteinExistence type="inferred from homology"/>
<evidence type="ECO:0000256" key="3">
    <source>
        <dbReference type="ARBA" id="ARBA00022519"/>
    </source>
</evidence>
<evidence type="ECO:0000256" key="4">
    <source>
        <dbReference type="ARBA" id="ARBA00022692"/>
    </source>
</evidence>
<dbReference type="NCBIfam" id="TIGR00765">
    <property type="entry name" value="yihY_not_rbn"/>
    <property type="match status" value="1"/>
</dbReference>
<feature type="transmembrane region" description="Helical" evidence="7">
    <location>
        <begin position="135"/>
        <end position="160"/>
    </location>
</feature>
<gene>
    <name evidence="8" type="ORF">DWU98_08280</name>
</gene>
<feature type="transmembrane region" description="Helical" evidence="7">
    <location>
        <begin position="238"/>
        <end position="263"/>
    </location>
</feature>
<protein>
    <recommendedName>
        <fullName evidence="7">UPF0761 membrane protein DWU98_08280</fullName>
    </recommendedName>
</protein>
<keyword evidence="6 7" id="KW-0472">Membrane</keyword>
<evidence type="ECO:0000256" key="5">
    <source>
        <dbReference type="ARBA" id="ARBA00022989"/>
    </source>
</evidence>
<keyword evidence="4 7" id="KW-0812">Transmembrane</keyword>
<dbReference type="GO" id="GO:0005886">
    <property type="term" value="C:plasma membrane"/>
    <property type="evidence" value="ECO:0007669"/>
    <property type="project" value="UniProtKB-SubCell"/>
</dbReference>
<dbReference type="OrthoDB" id="9808671at2"/>
<keyword evidence="2 7" id="KW-1003">Cell membrane</keyword>
<comment type="subcellular location">
    <subcellularLocation>
        <location evidence="1 7">Cell membrane</location>
        <topology evidence="1 7">Multi-pass membrane protein</topology>
    </subcellularLocation>
</comment>
<dbReference type="AlphaFoldDB" id="A0A370X3W1"/>
<feature type="transmembrane region" description="Helical" evidence="7">
    <location>
        <begin position="95"/>
        <end position="114"/>
    </location>
</feature>
<evidence type="ECO:0000256" key="2">
    <source>
        <dbReference type="ARBA" id="ARBA00022475"/>
    </source>
</evidence>
<feature type="transmembrane region" description="Helical" evidence="7">
    <location>
        <begin position="180"/>
        <end position="197"/>
    </location>
</feature>
<evidence type="ECO:0000313" key="9">
    <source>
        <dbReference type="Proteomes" id="UP000254258"/>
    </source>
</evidence>
<dbReference type="PANTHER" id="PTHR30213">
    <property type="entry name" value="INNER MEMBRANE PROTEIN YHJD"/>
    <property type="match status" value="1"/>
</dbReference>
<dbReference type="Pfam" id="PF03631">
    <property type="entry name" value="Virul_fac_BrkB"/>
    <property type="match status" value="1"/>
</dbReference>